<dbReference type="InterPro" id="IPR056647">
    <property type="entry name" value="DUF7745"/>
</dbReference>
<dbReference type="Pfam" id="PF24924">
    <property type="entry name" value="DUF7745"/>
    <property type="match status" value="1"/>
</dbReference>
<name>A0A8J6D5Z1_9ROSI</name>
<dbReference type="Proteomes" id="UP000701853">
    <property type="component" value="Chromosome 5"/>
</dbReference>
<sequence>MVQFWNPTYSCFTFGDVDLVPTLEEYTTLLYCLKIQGYRAYVRPATLPTFTKKLVMITGMSEQWAVARVQQKGDSKGIPWTVLRILILTHPDVKKRVNVLALSIYGMIIFPKALGHIDEKLEKVPCRVFFEGYSPLKEAATTPRRDDITEER</sequence>
<organism evidence="2 3">
    <name type="scientific">Gossypium anomalum</name>
    <dbReference type="NCBI Taxonomy" id="47600"/>
    <lineage>
        <taxon>Eukaryota</taxon>
        <taxon>Viridiplantae</taxon>
        <taxon>Streptophyta</taxon>
        <taxon>Embryophyta</taxon>
        <taxon>Tracheophyta</taxon>
        <taxon>Spermatophyta</taxon>
        <taxon>Magnoliopsida</taxon>
        <taxon>eudicotyledons</taxon>
        <taxon>Gunneridae</taxon>
        <taxon>Pentapetalae</taxon>
        <taxon>rosids</taxon>
        <taxon>malvids</taxon>
        <taxon>Malvales</taxon>
        <taxon>Malvaceae</taxon>
        <taxon>Malvoideae</taxon>
        <taxon>Gossypium</taxon>
    </lineage>
</organism>
<dbReference type="EMBL" id="JAHUZN010000005">
    <property type="protein sequence ID" value="KAG8492443.1"/>
    <property type="molecule type" value="Genomic_DNA"/>
</dbReference>
<dbReference type="AlphaFoldDB" id="A0A8J6D5Z1"/>
<evidence type="ECO:0000313" key="2">
    <source>
        <dbReference type="EMBL" id="KAG8492443.1"/>
    </source>
</evidence>
<feature type="domain" description="DUF7745" evidence="1">
    <location>
        <begin position="1"/>
        <end position="123"/>
    </location>
</feature>
<evidence type="ECO:0000313" key="3">
    <source>
        <dbReference type="Proteomes" id="UP000701853"/>
    </source>
</evidence>
<reference evidence="2 3" key="1">
    <citation type="journal article" date="2021" name="bioRxiv">
        <title>The Gossypium anomalum genome as a resource for cotton improvement and evolutionary analysis of hybrid incompatibility.</title>
        <authorList>
            <person name="Grover C.E."/>
            <person name="Yuan D."/>
            <person name="Arick M.A."/>
            <person name="Miller E.R."/>
            <person name="Hu G."/>
            <person name="Peterson D.G."/>
            <person name="Wendel J.F."/>
            <person name="Udall J.A."/>
        </authorList>
    </citation>
    <scope>NUCLEOTIDE SEQUENCE [LARGE SCALE GENOMIC DNA]</scope>
    <source>
        <strain evidence="2">JFW-Udall</strain>
        <tissue evidence="2">Leaf</tissue>
    </source>
</reference>
<comment type="caution">
    <text evidence="2">The sequence shown here is derived from an EMBL/GenBank/DDBJ whole genome shotgun (WGS) entry which is preliminary data.</text>
</comment>
<accession>A0A8J6D5Z1</accession>
<evidence type="ECO:0000259" key="1">
    <source>
        <dbReference type="Pfam" id="PF24924"/>
    </source>
</evidence>
<proteinExistence type="predicted"/>
<dbReference type="PANTHER" id="PTHR48200:SF1">
    <property type="entry name" value="AMINOTRANSFERASE-LIKE PLANT MOBILE DOMAIN-CONTAINING PROTEIN"/>
    <property type="match status" value="1"/>
</dbReference>
<gene>
    <name evidence="2" type="ORF">CXB51_009700</name>
</gene>
<protein>
    <recommendedName>
        <fullName evidence="1">DUF7745 domain-containing protein</fullName>
    </recommendedName>
</protein>
<keyword evidence="3" id="KW-1185">Reference proteome</keyword>
<dbReference type="PANTHER" id="PTHR48200">
    <property type="entry name" value="PROTEIN, PUTATIVE-RELATED"/>
    <property type="match status" value="1"/>
</dbReference>